<accession>A0A6B0UYC6</accession>
<feature type="chain" id="PRO_5025514005" evidence="1">
    <location>
        <begin position="25"/>
        <end position="159"/>
    </location>
</feature>
<proteinExistence type="predicted"/>
<feature type="signal peptide" evidence="1">
    <location>
        <begin position="1"/>
        <end position="24"/>
    </location>
</feature>
<evidence type="ECO:0000313" key="2">
    <source>
        <dbReference type="EMBL" id="MXU94218.1"/>
    </source>
</evidence>
<evidence type="ECO:0000256" key="1">
    <source>
        <dbReference type="SAM" id="SignalP"/>
    </source>
</evidence>
<dbReference type="AlphaFoldDB" id="A0A6B0UYC6"/>
<name>A0A6B0UYC6_IXORI</name>
<reference evidence="2" key="1">
    <citation type="submission" date="2019-12" db="EMBL/GenBank/DDBJ databases">
        <title>An insight into the sialome of adult female Ixodes ricinus ticks feeding for 6 days.</title>
        <authorList>
            <person name="Perner J."/>
            <person name="Ribeiro J.M.C."/>
        </authorList>
    </citation>
    <scope>NUCLEOTIDE SEQUENCE</scope>
    <source>
        <strain evidence="2">Semi-engorged</strain>
        <tissue evidence="2">Salivary glands</tissue>
    </source>
</reference>
<protein>
    <submittedName>
        <fullName evidence="2">Putative secreted protein</fullName>
    </submittedName>
</protein>
<keyword evidence="1" id="KW-0732">Signal</keyword>
<organism evidence="2">
    <name type="scientific">Ixodes ricinus</name>
    <name type="common">Common tick</name>
    <name type="synonym">Acarus ricinus</name>
    <dbReference type="NCBI Taxonomy" id="34613"/>
    <lineage>
        <taxon>Eukaryota</taxon>
        <taxon>Metazoa</taxon>
        <taxon>Ecdysozoa</taxon>
        <taxon>Arthropoda</taxon>
        <taxon>Chelicerata</taxon>
        <taxon>Arachnida</taxon>
        <taxon>Acari</taxon>
        <taxon>Parasitiformes</taxon>
        <taxon>Ixodida</taxon>
        <taxon>Ixodoidea</taxon>
        <taxon>Ixodidae</taxon>
        <taxon>Ixodinae</taxon>
        <taxon>Ixodes</taxon>
    </lineage>
</organism>
<sequence length="159" mass="16537">MGASGSLLMATIVLESFMPARCWMAPEIPTATYSSGATILPVCPTCMSLGTKPASTAARDAPTAAPILSARSYSILKFSPLFMPRPPEITFFALVSSGRSLLLSSWPSNADSVWSNSAVGASSEAAPAPVKPTASKHVPRTRSTFTASLALSVWTAFPA</sequence>
<dbReference type="EMBL" id="GIFC01012135">
    <property type="protein sequence ID" value="MXU94218.1"/>
    <property type="molecule type" value="Transcribed_RNA"/>
</dbReference>